<dbReference type="Proteomes" id="UP000295718">
    <property type="component" value="Unassembled WGS sequence"/>
</dbReference>
<dbReference type="EMBL" id="SLUO01000005">
    <property type="protein sequence ID" value="TCL59066.1"/>
    <property type="molecule type" value="Genomic_DNA"/>
</dbReference>
<evidence type="ECO:0000259" key="4">
    <source>
        <dbReference type="PROSITE" id="PS50110"/>
    </source>
</evidence>
<accession>A0A4R1R173</accession>
<dbReference type="Gene3D" id="2.40.50.1020">
    <property type="entry name" value="LytTr DNA-binding domain"/>
    <property type="match status" value="1"/>
</dbReference>
<dbReference type="CDD" id="cd00156">
    <property type="entry name" value="REC"/>
    <property type="match status" value="1"/>
</dbReference>
<organism evidence="5 6">
    <name type="scientific">Kineothrix alysoides</name>
    <dbReference type="NCBI Taxonomy" id="1469948"/>
    <lineage>
        <taxon>Bacteria</taxon>
        <taxon>Bacillati</taxon>
        <taxon>Bacillota</taxon>
        <taxon>Clostridia</taxon>
        <taxon>Lachnospirales</taxon>
        <taxon>Lachnospiraceae</taxon>
        <taxon>Kineothrix</taxon>
    </lineage>
</organism>
<dbReference type="InterPro" id="IPR011006">
    <property type="entry name" value="CheY-like_superfamily"/>
</dbReference>
<feature type="domain" description="Response regulatory" evidence="4">
    <location>
        <begin position="2"/>
        <end position="122"/>
    </location>
</feature>
<dbReference type="Gene3D" id="3.40.50.2300">
    <property type="match status" value="1"/>
</dbReference>
<keyword evidence="3" id="KW-0597">Phosphoprotein</keyword>
<dbReference type="OrthoDB" id="3190595at2"/>
<dbReference type="GO" id="GO:0003677">
    <property type="term" value="F:DNA binding"/>
    <property type="evidence" value="ECO:0007669"/>
    <property type="project" value="InterPro"/>
</dbReference>
<dbReference type="SMART" id="SM00448">
    <property type="entry name" value="REC"/>
    <property type="match status" value="1"/>
</dbReference>
<comment type="function">
    <text evidence="2">May play the central regulatory role in sporulation. It may be an element of the effector pathway responsible for the activation of sporulation genes in response to nutritional stress. Spo0A may act in concert with spo0H (a sigma factor) to control the expression of some genes that are critical to the sporulation process.</text>
</comment>
<dbReference type="InterPro" id="IPR007492">
    <property type="entry name" value="LytTR_DNA-bd_dom"/>
</dbReference>
<reference evidence="5 6" key="1">
    <citation type="submission" date="2019-03" db="EMBL/GenBank/DDBJ databases">
        <title>Genomic Encyclopedia of Type Strains, Phase IV (KMG-IV): sequencing the most valuable type-strain genomes for metagenomic binning, comparative biology and taxonomic classification.</title>
        <authorList>
            <person name="Goeker M."/>
        </authorList>
    </citation>
    <scope>NUCLEOTIDE SEQUENCE [LARGE SCALE GENOMIC DNA]</scope>
    <source>
        <strain evidence="5 6">DSM 100556</strain>
    </source>
</reference>
<keyword evidence="6" id="KW-1185">Reference proteome</keyword>
<dbReference type="PROSITE" id="PS50110">
    <property type="entry name" value="RESPONSE_REGULATORY"/>
    <property type="match status" value="1"/>
</dbReference>
<dbReference type="GO" id="GO:0000156">
    <property type="term" value="F:phosphorelay response regulator activity"/>
    <property type="evidence" value="ECO:0007669"/>
    <property type="project" value="InterPro"/>
</dbReference>
<dbReference type="InterPro" id="IPR001789">
    <property type="entry name" value="Sig_transdc_resp-reg_receiver"/>
</dbReference>
<dbReference type="Pfam" id="PF04397">
    <property type="entry name" value="LytTR"/>
    <property type="match status" value="1"/>
</dbReference>
<evidence type="ECO:0000256" key="2">
    <source>
        <dbReference type="ARBA" id="ARBA00024867"/>
    </source>
</evidence>
<dbReference type="PANTHER" id="PTHR37299:SF1">
    <property type="entry name" value="STAGE 0 SPORULATION PROTEIN A HOMOLOG"/>
    <property type="match status" value="1"/>
</dbReference>
<dbReference type="RefSeq" id="WP_031390643.1">
    <property type="nucleotide sequence ID" value="NZ_JPNB01000001.1"/>
</dbReference>
<feature type="modified residue" description="4-aspartylphosphate" evidence="3">
    <location>
        <position position="59"/>
    </location>
</feature>
<evidence type="ECO:0000313" key="6">
    <source>
        <dbReference type="Proteomes" id="UP000295718"/>
    </source>
</evidence>
<dbReference type="InterPro" id="IPR046947">
    <property type="entry name" value="LytR-like"/>
</dbReference>
<proteinExistence type="predicted"/>
<dbReference type="AlphaFoldDB" id="A0A4R1R173"/>
<dbReference type="Pfam" id="PF00072">
    <property type="entry name" value="Response_reg"/>
    <property type="match status" value="1"/>
</dbReference>
<name>A0A4R1R173_9FIRM</name>
<protein>
    <recommendedName>
        <fullName evidence="1">Stage 0 sporulation protein A homolog</fullName>
    </recommendedName>
</protein>
<dbReference type="SUPFAM" id="SSF52172">
    <property type="entry name" value="CheY-like"/>
    <property type="match status" value="1"/>
</dbReference>
<evidence type="ECO:0000256" key="1">
    <source>
        <dbReference type="ARBA" id="ARBA00018672"/>
    </source>
</evidence>
<dbReference type="SMART" id="SM00850">
    <property type="entry name" value="LytTR"/>
    <property type="match status" value="1"/>
</dbReference>
<dbReference type="STRING" id="1469948.GCA_000732725_01947"/>
<sequence>MNIAIIDDLNTDRKTITKHLHTYFSKHYSGIALFIHTFESGEAFLRVFQQDSFDFIFIDYYMDGLSGLDTARAIRAVDSSVILIFTTASRDYAVDSYKVKASGYLVKPILYGDFSEILSLIDLHQIRNRRFIEIINGYEKVKILLKDIIFCDISGHYVQIHTESLGLQRTRMTFSELVRLLKAYREFLVCYRGCLINMNQVHHIDDFTFFMNGGERIPLRKKEQHEILEAYSRFLFEKAREQYL</sequence>
<gene>
    <name evidence="5" type="ORF">EDD76_105243</name>
</gene>
<dbReference type="PANTHER" id="PTHR37299">
    <property type="entry name" value="TRANSCRIPTIONAL REGULATOR-RELATED"/>
    <property type="match status" value="1"/>
</dbReference>
<comment type="caution">
    <text evidence="5">The sequence shown here is derived from an EMBL/GenBank/DDBJ whole genome shotgun (WGS) entry which is preliminary data.</text>
</comment>
<evidence type="ECO:0000256" key="3">
    <source>
        <dbReference type="PROSITE-ProRule" id="PRU00169"/>
    </source>
</evidence>
<evidence type="ECO:0000313" key="5">
    <source>
        <dbReference type="EMBL" id="TCL59066.1"/>
    </source>
</evidence>